<dbReference type="SUPFAM" id="SSF53098">
    <property type="entry name" value="Ribonuclease H-like"/>
    <property type="match status" value="1"/>
</dbReference>
<dbReference type="Gene3D" id="2.170.260.10">
    <property type="entry name" value="paz domain"/>
    <property type="match status" value="1"/>
</dbReference>
<feature type="compositionally biased region" description="Polar residues" evidence="1">
    <location>
        <begin position="23"/>
        <end position="35"/>
    </location>
</feature>
<proteinExistence type="predicted"/>
<evidence type="ECO:0000256" key="1">
    <source>
        <dbReference type="SAM" id="MobiDB-lite"/>
    </source>
</evidence>
<name>A0A1I7W1R1_LOALO</name>
<feature type="domain" description="Piwi" evidence="2">
    <location>
        <begin position="619"/>
        <end position="910"/>
    </location>
</feature>
<reference evidence="4" key="2">
    <citation type="submission" date="2016-11" db="UniProtKB">
        <authorList>
            <consortium name="WormBaseParasite"/>
        </authorList>
    </citation>
    <scope>IDENTIFICATION</scope>
</reference>
<dbReference type="GO" id="GO:0003676">
    <property type="term" value="F:nucleic acid binding"/>
    <property type="evidence" value="ECO:0007669"/>
    <property type="project" value="InterPro"/>
</dbReference>
<dbReference type="InterPro" id="IPR003165">
    <property type="entry name" value="Piwi"/>
</dbReference>
<dbReference type="InterPro" id="IPR036085">
    <property type="entry name" value="PAZ_dom_sf"/>
</dbReference>
<organism evidence="3 4">
    <name type="scientific">Loa loa</name>
    <name type="common">Eye worm</name>
    <name type="synonym">Filaria loa</name>
    <dbReference type="NCBI Taxonomy" id="7209"/>
    <lineage>
        <taxon>Eukaryota</taxon>
        <taxon>Metazoa</taxon>
        <taxon>Ecdysozoa</taxon>
        <taxon>Nematoda</taxon>
        <taxon>Chromadorea</taxon>
        <taxon>Rhabditida</taxon>
        <taxon>Spirurina</taxon>
        <taxon>Spiruromorpha</taxon>
        <taxon>Filarioidea</taxon>
        <taxon>Onchocercidae</taxon>
        <taxon>Loa</taxon>
    </lineage>
</organism>
<evidence type="ECO:0000313" key="4">
    <source>
        <dbReference type="WBParaSite" id="EN70_8688"/>
    </source>
</evidence>
<evidence type="ECO:0000313" key="3">
    <source>
        <dbReference type="Proteomes" id="UP000095285"/>
    </source>
</evidence>
<feature type="region of interest" description="Disordered" evidence="1">
    <location>
        <begin position="1"/>
        <end position="64"/>
    </location>
</feature>
<feature type="compositionally biased region" description="Low complexity" evidence="1">
    <location>
        <begin position="36"/>
        <end position="51"/>
    </location>
</feature>
<dbReference type="Gene3D" id="3.40.50.2300">
    <property type="match status" value="1"/>
</dbReference>
<dbReference type="PROSITE" id="PS50822">
    <property type="entry name" value="PIWI"/>
    <property type="match status" value="1"/>
</dbReference>
<dbReference type="AlphaFoldDB" id="A0A1I7W1R1"/>
<dbReference type="SUPFAM" id="SSF101690">
    <property type="entry name" value="PAZ domain"/>
    <property type="match status" value="1"/>
</dbReference>
<feature type="compositionally biased region" description="Basic residues" evidence="1">
    <location>
        <begin position="1"/>
        <end position="12"/>
    </location>
</feature>
<dbReference type="WBParaSite" id="EN70_8688">
    <property type="protein sequence ID" value="EN70_8688"/>
    <property type="gene ID" value="EN70_8688"/>
</dbReference>
<dbReference type="STRING" id="7209.A0A1I7W1R1"/>
<dbReference type="InterPro" id="IPR036397">
    <property type="entry name" value="RNaseH_sf"/>
</dbReference>
<sequence length="951" mass="108740">MPKKSRGRRHRLNEHSMDVTHNIGRNSDICNSSIQSENLGSENSSSHNSYSVPGNISSQSYVQSTQQNARIPSNGCLCTILPRLPPAKVHEKVIVKTNVYAFEITDRIVYRYDVRIEACCGRPHTANAVKIDLCRGKQDPYRAKKCIILIDMALRRYRQFKEFAYAYDLSSTLFTNQPLDLKEVSEITVSSNNSQELQKMFGSNVNITINISECREFARSFHTTDFNSSITPNLLAQDHSLRQFYEILTNQHGLRSGLYFSFGFGRLYQEKENIKLKDGVKLLTGADKSVRFVQGSQSTGLVPALVLDEKKTPFFNEETLMNFAAEIYKPEAPNTSIPYLSGRKFQDFIRCVEPTIKGLRLLRLNNTKTFIANGLSTKPVKNLRNERMPLMEAYKRLGIDIRPDLPAIVLKSRSSQAFFPFEILYVTPNQKVPDAKLRPNQKQAVIKNSVVTPDVRHKEIERHMEALNLSGSKFNPILAAFGVRISKNPLVVEANRRIPPKISYNPKCIMNVAPNKASWNPGNNQFAIPARIDNFYLFYDKDCNVNVMTNFFHSLCSAAIKKGMNFNKKFKKEICSNELEASIKKVVMESSAATNFFMYVDNREHTHDQLKLYEALYQVVTQHVRYSTITDKAHSIENIINKMNVKNFGHNYRTLPENYAIKRWLSSGNTLVIGYDVCHPEPQSAVERRLNLISTQPSVIGFSFNAAKEPETFIGDYAFHEPRQEQVTGSILEERMFHILKLFREMRDKLPTLIVITRDGVSEGQHKMVMIDELEAIRTGIQNYADFYMKTEYKPKIVLLIAVKRHNKRFFIETEKGVIQNCLPGTVIDHTVTRVDATEIFMQSHKVIKGTGKIPAYTLLVNEAGMGMDELQAFINALCYGHQIVTSAVSLPEPIYQADEWAKRGRNNFRTMYKQRPDQLPRKRDGKVDWNEVTNKLCYMNRGLELTRSNA</sequence>
<dbReference type="Gene3D" id="3.30.420.10">
    <property type="entry name" value="Ribonuclease H-like superfamily/Ribonuclease H"/>
    <property type="match status" value="1"/>
</dbReference>
<keyword evidence="3" id="KW-1185">Reference proteome</keyword>
<protein>
    <submittedName>
        <fullName evidence="4">Piwi domain-containing protein</fullName>
    </submittedName>
</protein>
<dbReference type="PANTHER" id="PTHR22891">
    <property type="entry name" value="EUKARYOTIC TRANSLATION INITIATION FACTOR 2C"/>
    <property type="match status" value="1"/>
</dbReference>
<dbReference type="Proteomes" id="UP000095285">
    <property type="component" value="Unassembled WGS sequence"/>
</dbReference>
<feature type="compositionally biased region" description="Polar residues" evidence="1">
    <location>
        <begin position="52"/>
        <end position="64"/>
    </location>
</feature>
<dbReference type="InterPro" id="IPR012337">
    <property type="entry name" value="RNaseH-like_sf"/>
</dbReference>
<dbReference type="eggNOG" id="KOG1041">
    <property type="taxonomic scope" value="Eukaryota"/>
</dbReference>
<accession>A0A1I7W1R1</accession>
<evidence type="ECO:0000259" key="2">
    <source>
        <dbReference type="PROSITE" id="PS50822"/>
    </source>
</evidence>
<dbReference type="Pfam" id="PF02171">
    <property type="entry name" value="Piwi"/>
    <property type="match status" value="1"/>
</dbReference>
<reference evidence="3" key="1">
    <citation type="submission" date="2012-04" db="EMBL/GenBank/DDBJ databases">
        <title>The Genome Sequence of Loa loa.</title>
        <authorList>
            <consortium name="The Broad Institute Genome Sequencing Platform"/>
            <consortium name="Broad Institute Genome Sequencing Center for Infectious Disease"/>
            <person name="Nutman T.B."/>
            <person name="Fink D.L."/>
            <person name="Russ C."/>
            <person name="Young S."/>
            <person name="Zeng Q."/>
            <person name="Gargeya S."/>
            <person name="Alvarado L."/>
            <person name="Berlin A."/>
            <person name="Chapman S.B."/>
            <person name="Chen Z."/>
            <person name="Freedman E."/>
            <person name="Gellesch M."/>
            <person name="Goldberg J."/>
            <person name="Griggs A."/>
            <person name="Gujja S."/>
            <person name="Heilman E.R."/>
            <person name="Heiman D."/>
            <person name="Howarth C."/>
            <person name="Mehta T."/>
            <person name="Neiman D."/>
            <person name="Pearson M."/>
            <person name="Roberts A."/>
            <person name="Saif S."/>
            <person name="Shea T."/>
            <person name="Shenoy N."/>
            <person name="Sisk P."/>
            <person name="Stolte C."/>
            <person name="Sykes S."/>
            <person name="White J."/>
            <person name="Yandava C."/>
            <person name="Haas B."/>
            <person name="Henn M.R."/>
            <person name="Nusbaum C."/>
            <person name="Birren B."/>
        </authorList>
    </citation>
    <scope>NUCLEOTIDE SEQUENCE [LARGE SCALE GENOMIC DNA]</scope>
</reference>
<dbReference type="SMART" id="SM00950">
    <property type="entry name" value="Piwi"/>
    <property type="match status" value="1"/>
</dbReference>